<sequence length="214" mass="23534">MMAATRYKGSAVRSKLAAEPSPRIAMMDRRTLTAVLGTIISGLFGLVGLDRRSALAAPAKTGMGGMDGMMSGGMGGMMADHNMMGPMKLGMELFERHAEIHRTTEYLPDGIIDATVSANPETARIIQAHVIEMYNRMAANRPFNYMMSPSASTMLQNPTRYRRSYRLLPTGIEVTETSDDPEMVKVIYAHAKELDRFAAEGMPAMMRGMMGKRM</sequence>
<dbReference type="AlphaFoldDB" id="A0AAW9DMB7"/>
<organism evidence="1 2">
    <name type="scientific">Acidiphilium acidophilum</name>
    <name type="common">Thiobacillus acidophilus</name>
    <dbReference type="NCBI Taxonomy" id="76588"/>
    <lineage>
        <taxon>Bacteria</taxon>
        <taxon>Pseudomonadati</taxon>
        <taxon>Pseudomonadota</taxon>
        <taxon>Alphaproteobacteria</taxon>
        <taxon>Acetobacterales</taxon>
        <taxon>Acidocellaceae</taxon>
        <taxon>Acidiphilium</taxon>
    </lineage>
</organism>
<dbReference type="RefSeq" id="WP_319612328.1">
    <property type="nucleotide sequence ID" value="NZ_JAWXYB010000001.1"/>
</dbReference>
<dbReference type="EMBL" id="JAWXYB010000001">
    <property type="protein sequence ID" value="MDX5929187.1"/>
    <property type="molecule type" value="Genomic_DNA"/>
</dbReference>
<accession>A0AAW9DMB7</accession>
<proteinExistence type="predicted"/>
<evidence type="ECO:0000313" key="2">
    <source>
        <dbReference type="Proteomes" id="UP001279553"/>
    </source>
</evidence>
<comment type="caution">
    <text evidence="1">The sequence shown here is derived from an EMBL/GenBank/DDBJ whole genome shotgun (WGS) entry which is preliminary data.</text>
</comment>
<evidence type="ECO:0000313" key="1">
    <source>
        <dbReference type="EMBL" id="MDX5929187.1"/>
    </source>
</evidence>
<keyword evidence="2" id="KW-1185">Reference proteome</keyword>
<dbReference type="Proteomes" id="UP001279553">
    <property type="component" value="Unassembled WGS sequence"/>
</dbReference>
<name>A0AAW9DMB7_ACIAO</name>
<gene>
    <name evidence="1" type="ORF">SIL87_00180</name>
</gene>
<protein>
    <submittedName>
        <fullName evidence="1">Uncharacterized protein</fullName>
    </submittedName>
</protein>
<reference evidence="1 2" key="1">
    <citation type="submission" date="2023-11" db="EMBL/GenBank/DDBJ databases">
        <title>MicrobeMod: A computational toolkit for identifying prokaryotic methylation and restriction-modification with nanopore sequencing.</title>
        <authorList>
            <person name="Crits-Christoph A."/>
            <person name="Kang S.C."/>
            <person name="Lee H."/>
            <person name="Ostrov N."/>
        </authorList>
    </citation>
    <scope>NUCLEOTIDE SEQUENCE [LARGE SCALE GENOMIC DNA]</scope>
    <source>
        <strain evidence="1 2">DSMZ 700</strain>
    </source>
</reference>